<evidence type="ECO:0000256" key="9">
    <source>
        <dbReference type="ARBA" id="ARBA00051542"/>
    </source>
</evidence>
<dbReference type="Pfam" id="PF03054">
    <property type="entry name" value="tRNA_Me_trans"/>
    <property type="match status" value="1"/>
</dbReference>
<dbReference type="RefSeq" id="WP_228300438.1">
    <property type="nucleotide sequence ID" value="NZ_AP023420.1"/>
</dbReference>
<reference evidence="13" key="1">
    <citation type="submission" date="2020-09" db="EMBL/GenBank/DDBJ databases">
        <title>New species isolated from human feces.</title>
        <authorList>
            <person name="Kitahara M."/>
            <person name="Shigeno Y."/>
            <person name="Shime M."/>
            <person name="Matsumoto Y."/>
            <person name="Nakamura S."/>
            <person name="Motooka D."/>
            <person name="Fukuoka S."/>
            <person name="Nishikawa H."/>
            <person name="Benno Y."/>
        </authorList>
    </citation>
    <scope>NUCLEOTIDE SEQUENCE</scope>
    <source>
        <strain evidence="13">MM59</strain>
    </source>
</reference>
<dbReference type="EC" id="2.8.1.13" evidence="10"/>
<evidence type="ECO:0000259" key="12">
    <source>
        <dbReference type="Pfam" id="PF20259"/>
    </source>
</evidence>
<dbReference type="PANTHER" id="PTHR11933">
    <property type="entry name" value="TRNA 5-METHYLAMINOMETHYL-2-THIOURIDYLATE -METHYLTRANSFERASE"/>
    <property type="match status" value="1"/>
</dbReference>
<dbReference type="NCBIfam" id="TIGR00420">
    <property type="entry name" value="trmU"/>
    <property type="match status" value="1"/>
</dbReference>
<dbReference type="InterPro" id="IPR014729">
    <property type="entry name" value="Rossmann-like_a/b/a_fold"/>
</dbReference>
<dbReference type="GO" id="GO:0103016">
    <property type="term" value="F:tRNA-uridine 2-sulfurtransferase activity"/>
    <property type="evidence" value="ECO:0007669"/>
    <property type="project" value="UniProtKB-EC"/>
</dbReference>
<dbReference type="InterPro" id="IPR004506">
    <property type="entry name" value="MnmA-like"/>
</dbReference>
<dbReference type="FunFam" id="2.40.30.10:FF:000023">
    <property type="entry name" value="tRNA-specific 2-thiouridylase MnmA"/>
    <property type="match status" value="1"/>
</dbReference>
<feature type="site" description="Interaction with tRNA" evidence="10">
    <location>
        <position position="339"/>
    </location>
</feature>
<comment type="caution">
    <text evidence="10">Lacks conserved residue(s) required for the propagation of feature annotation.</text>
</comment>
<dbReference type="SUPFAM" id="SSF52402">
    <property type="entry name" value="Adenine nucleotide alpha hydrolases-like"/>
    <property type="match status" value="1"/>
</dbReference>
<dbReference type="Pfam" id="PF20258">
    <property type="entry name" value="tRNA_Me_trans_C"/>
    <property type="match status" value="1"/>
</dbReference>
<dbReference type="Gene3D" id="3.40.50.620">
    <property type="entry name" value="HUPs"/>
    <property type="match status" value="1"/>
</dbReference>
<evidence type="ECO:0000256" key="7">
    <source>
        <dbReference type="ARBA" id="ARBA00022884"/>
    </source>
</evidence>
<dbReference type="Pfam" id="PF20259">
    <property type="entry name" value="tRNA_Me_trans_M"/>
    <property type="match status" value="1"/>
</dbReference>
<evidence type="ECO:0000256" key="2">
    <source>
        <dbReference type="ARBA" id="ARBA00022555"/>
    </source>
</evidence>
<evidence type="ECO:0000313" key="13">
    <source>
        <dbReference type="EMBL" id="BCK83151.1"/>
    </source>
</evidence>
<keyword evidence="6 10" id="KW-0067">ATP-binding</keyword>
<accession>A0A810QC28</accession>
<dbReference type="InterPro" id="IPR023382">
    <property type="entry name" value="MnmA-like_central_sf"/>
</dbReference>
<feature type="binding site" evidence="10">
    <location>
        <position position="33"/>
    </location>
    <ligand>
        <name>ATP</name>
        <dbReference type="ChEBI" id="CHEBI:30616"/>
    </ligand>
</feature>
<feature type="region of interest" description="Interaction with tRNA" evidence="10">
    <location>
        <begin position="150"/>
        <end position="152"/>
    </location>
</feature>
<evidence type="ECO:0000256" key="5">
    <source>
        <dbReference type="ARBA" id="ARBA00022741"/>
    </source>
</evidence>
<keyword evidence="5 10" id="KW-0547">Nucleotide-binding</keyword>
<dbReference type="GO" id="GO:0002143">
    <property type="term" value="P:tRNA wobble position uridine thiolation"/>
    <property type="evidence" value="ECO:0007669"/>
    <property type="project" value="TreeGrafter"/>
</dbReference>
<feature type="site" description="Interaction with tRNA" evidence="10">
    <location>
        <position position="127"/>
    </location>
</feature>
<feature type="region of interest" description="Interaction with tRNA" evidence="10">
    <location>
        <begin position="306"/>
        <end position="307"/>
    </location>
</feature>
<dbReference type="KEGG" id="pfaa:MM59RIKEN_04700"/>
<dbReference type="InterPro" id="IPR046884">
    <property type="entry name" value="MnmA-like_central"/>
</dbReference>
<dbReference type="CDD" id="cd01998">
    <property type="entry name" value="MnmA_TRMU-like"/>
    <property type="match status" value="1"/>
</dbReference>
<keyword evidence="2 10" id="KW-0820">tRNA-binding</keyword>
<dbReference type="PANTHER" id="PTHR11933:SF5">
    <property type="entry name" value="MITOCHONDRIAL TRNA-SPECIFIC 2-THIOURIDYLASE 1"/>
    <property type="match status" value="1"/>
</dbReference>
<dbReference type="FunFam" id="3.40.50.620:FF:000115">
    <property type="entry name" value="tRNA-specific 2-thiouridylase MnmA"/>
    <property type="match status" value="1"/>
</dbReference>
<feature type="active site" description="Nucleophile" evidence="10">
    <location>
        <position position="102"/>
    </location>
</feature>
<evidence type="ECO:0000256" key="8">
    <source>
        <dbReference type="ARBA" id="ARBA00023157"/>
    </source>
</evidence>
<evidence type="ECO:0000256" key="10">
    <source>
        <dbReference type="HAMAP-Rule" id="MF_00144"/>
    </source>
</evidence>
<dbReference type="GO" id="GO:0000049">
    <property type="term" value="F:tRNA binding"/>
    <property type="evidence" value="ECO:0007669"/>
    <property type="project" value="UniProtKB-KW"/>
</dbReference>
<evidence type="ECO:0000256" key="3">
    <source>
        <dbReference type="ARBA" id="ARBA00022679"/>
    </source>
</evidence>
<evidence type="ECO:0000256" key="1">
    <source>
        <dbReference type="ARBA" id="ARBA00022490"/>
    </source>
</evidence>
<dbReference type="Gene3D" id="2.30.30.280">
    <property type="entry name" value="Adenine nucleotide alpha hydrolases-like domains"/>
    <property type="match status" value="1"/>
</dbReference>
<organism evidence="13 14">
    <name type="scientific">Pusillibacter faecalis</name>
    <dbReference type="NCBI Taxonomy" id="2714358"/>
    <lineage>
        <taxon>Bacteria</taxon>
        <taxon>Bacillati</taxon>
        <taxon>Bacillota</taxon>
        <taxon>Clostridia</taxon>
        <taxon>Eubacteriales</taxon>
        <taxon>Oscillospiraceae</taxon>
        <taxon>Pusillibacter</taxon>
    </lineage>
</organism>
<comment type="subcellular location">
    <subcellularLocation>
        <location evidence="10">Cytoplasm</location>
    </subcellularLocation>
</comment>
<keyword evidence="8" id="KW-1015">Disulfide bond</keyword>
<feature type="domain" description="tRNA-specific 2-thiouridylase MnmA-like central" evidence="12">
    <location>
        <begin position="210"/>
        <end position="271"/>
    </location>
</feature>
<feature type="binding site" evidence="10">
    <location>
        <begin position="7"/>
        <end position="14"/>
    </location>
    <ligand>
        <name>ATP</name>
        <dbReference type="ChEBI" id="CHEBI:30616"/>
    </ligand>
</feature>
<comment type="function">
    <text evidence="10">Catalyzes the 2-thiolation of uridine at the wobble position (U34) of tRNA, leading to the formation of s(2)U34.</text>
</comment>
<gene>
    <name evidence="10 13" type="primary">mnmA</name>
    <name evidence="13" type="ORF">MM59RIKEN_04700</name>
</gene>
<comment type="similarity">
    <text evidence="10">Belongs to the MnmA/TRMU family.</text>
</comment>
<dbReference type="EMBL" id="AP023420">
    <property type="protein sequence ID" value="BCK83151.1"/>
    <property type="molecule type" value="Genomic_DNA"/>
</dbReference>
<dbReference type="HAMAP" id="MF_00144">
    <property type="entry name" value="tRNA_thiouridyl_MnmA"/>
    <property type="match status" value="1"/>
</dbReference>
<evidence type="ECO:0000256" key="4">
    <source>
        <dbReference type="ARBA" id="ARBA00022694"/>
    </source>
</evidence>
<protein>
    <recommendedName>
        <fullName evidence="10">tRNA-specific 2-thiouridylase MnmA</fullName>
        <ecNumber evidence="10">2.8.1.13</ecNumber>
    </recommendedName>
</protein>
<keyword evidence="14" id="KW-1185">Reference proteome</keyword>
<evidence type="ECO:0000256" key="6">
    <source>
        <dbReference type="ARBA" id="ARBA00022840"/>
    </source>
</evidence>
<proteinExistence type="inferred from homology"/>
<dbReference type="NCBIfam" id="NF001138">
    <property type="entry name" value="PRK00143.1"/>
    <property type="match status" value="1"/>
</dbReference>
<keyword evidence="1 10" id="KW-0963">Cytoplasm</keyword>
<dbReference type="InterPro" id="IPR046885">
    <property type="entry name" value="MnmA-like_C"/>
</dbReference>
<dbReference type="GO" id="GO:0005737">
    <property type="term" value="C:cytoplasm"/>
    <property type="evidence" value="ECO:0007669"/>
    <property type="project" value="UniProtKB-SubCell"/>
</dbReference>
<dbReference type="AlphaFoldDB" id="A0A810QC28"/>
<keyword evidence="7 10" id="KW-0694">RNA-binding</keyword>
<feature type="domain" description="tRNA-specific 2-thiouridylase MnmA-like C-terminal" evidence="11">
    <location>
        <begin position="279"/>
        <end position="355"/>
    </location>
</feature>
<dbReference type="Gene3D" id="2.40.30.10">
    <property type="entry name" value="Translation factors"/>
    <property type="match status" value="1"/>
</dbReference>
<dbReference type="Proteomes" id="UP000679848">
    <property type="component" value="Chromosome"/>
</dbReference>
<keyword evidence="3 10" id="KW-0808">Transferase</keyword>
<comment type="catalytic activity">
    <reaction evidence="9 10">
        <text>S-sulfanyl-L-cysteinyl-[protein] + uridine(34) in tRNA + AH2 + ATP = 2-thiouridine(34) in tRNA + L-cysteinyl-[protein] + A + AMP + diphosphate + H(+)</text>
        <dbReference type="Rhea" id="RHEA:47032"/>
        <dbReference type="Rhea" id="RHEA-COMP:10131"/>
        <dbReference type="Rhea" id="RHEA-COMP:11726"/>
        <dbReference type="Rhea" id="RHEA-COMP:11727"/>
        <dbReference type="Rhea" id="RHEA-COMP:11728"/>
        <dbReference type="ChEBI" id="CHEBI:13193"/>
        <dbReference type="ChEBI" id="CHEBI:15378"/>
        <dbReference type="ChEBI" id="CHEBI:17499"/>
        <dbReference type="ChEBI" id="CHEBI:29950"/>
        <dbReference type="ChEBI" id="CHEBI:30616"/>
        <dbReference type="ChEBI" id="CHEBI:33019"/>
        <dbReference type="ChEBI" id="CHEBI:61963"/>
        <dbReference type="ChEBI" id="CHEBI:65315"/>
        <dbReference type="ChEBI" id="CHEBI:87170"/>
        <dbReference type="ChEBI" id="CHEBI:456215"/>
        <dbReference type="EC" id="2.8.1.13"/>
    </reaction>
</comment>
<keyword evidence="4 10" id="KW-0819">tRNA processing</keyword>
<feature type="binding site" evidence="10">
    <location>
        <position position="126"/>
    </location>
    <ligand>
        <name>ATP</name>
        <dbReference type="ChEBI" id="CHEBI:30616"/>
    </ligand>
</feature>
<dbReference type="GO" id="GO:0005524">
    <property type="term" value="F:ATP binding"/>
    <property type="evidence" value="ECO:0007669"/>
    <property type="project" value="UniProtKB-KW"/>
</dbReference>
<evidence type="ECO:0000313" key="14">
    <source>
        <dbReference type="Proteomes" id="UP000679848"/>
    </source>
</evidence>
<name>A0A810QC28_9FIRM</name>
<sequence>MSHVFVAMSGGVDSSVAALLLQQAGHKISGVNLRMFHNEDLGQSPGKTCCSLADAEDAGLVARRLGAPFYVFDVSQVFRSTVIRDFIEEYQNGRTPNPCAVCNQTVKFGALLDRVRVLGADYLATGHYARVEQDAATGRYLLKRGLDRSKDQSYFLYMLTQEQLAHTLFPLGSLEKTQVRQLAEAHGLVNAHKHDSQDICFVPDGDYAAFIERTVGTPSLPGNFVDQKGQVLGHHRGIIRYTHGQHKGLGLSTSEPLYVLEKDAVSNTIRLGPDSDLWSQTLTAEQFNWVSIPEPTEPIAVTVKTRYSQREAAAIARSLPGGRCQVTFEEPQRAITPGQAVVLYQEEIVVGGGTICGS</sequence>
<evidence type="ECO:0000259" key="11">
    <source>
        <dbReference type="Pfam" id="PF20258"/>
    </source>
</evidence>
<feature type="active site" description="Cysteine persulfide intermediate" evidence="10">
    <location>
        <position position="200"/>
    </location>
</feature>